<dbReference type="AlphaFoldDB" id="A0A449IM02"/>
<dbReference type="InterPro" id="IPR051610">
    <property type="entry name" value="GPI/OXD"/>
</dbReference>
<gene>
    <name evidence="3" type="ORF">NCTC10754_03095</name>
</gene>
<evidence type="ECO:0000313" key="4">
    <source>
        <dbReference type="Proteomes" id="UP000330809"/>
    </source>
</evidence>
<evidence type="ECO:0000259" key="2">
    <source>
        <dbReference type="Pfam" id="PF07883"/>
    </source>
</evidence>
<dbReference type="Gene3D" id="2.60.120.10">
    <property type="entry name" value="Jelly Rolls"/>
    <property type="match status" value="1"/>
</dbReference>
<dbReference type="InterPro" id="IPR013096">
    <property type="entry name" value="Cupin_2"/>
</dbReference>
<dbReference type="GO" id="GO:0046872">
    <property type="term" value="F:metal ion binding"/>
    <property type="evidence" value="ECO:0007669"/>
    <property type="project" value="UniProtKB-KW"/>
</dbReference>
<dbReference type="PANTHER" id="PTHR35848:SF9">
    <property type="entry name" value="SLL1358 PROTEIN"/>
    <property type="match status" value="1"/>
</dbReference>
<keyword evidence="1" id="KW-0479">Metal-binding</keyword>
<dbReference type="EMBL" id="CAACYJ010000035">
    <property type="protein sequence ID" value="VFB20476.1"/>
    <property type="molecule type" value="Genomic_DNA"/>
</dbReference>
<sequence>MIRPTEQGPINACDAAQRTRPSNYPEPFASLMQGRTKRTLGDLFNLKNFGVNLVHLPPGSLSALHHSHSLQDEFIYVLEGHPTLFRGDESVQLAPGMIAGFPAKGLAHHLENKTDTLCVVLEVGDRSVGDSVTYPSDDIQAVTAVDGTWHFVHKDGSPYG</sequence>
<dbReference type="InterPro" id="IPR011051">
    <property type="entry name" value="RmlC_Cupin_sf"/>
</dbReference>
<reference evidence="3 4" key="1">
    <citation type="submission" date="2019-02" db="EMBL/GenBank/DDBJ databases">
        <authorList>
            <consortium name="Pathogen Informatics"/>
        </authorList>
    </citation>
    <scope>NUCLEOTIDE SEQUENCE [LARGE SCALE GENOMIC DNA]</scope>
    <source>
        <strain evidence="3 4">3012STDY7103891</strain>
    </source>
</reference>
<dbReference type="Pfam" id="PF07883">
    <property type="entry name" value="Cupin_2"/>
    <property type="match status" value="1"/>
</dbReference>
<dbReference type="SUPFAM" id="SSF51182">
    <property type="entry name" value="RmlC-like cupins"/>
    <property type="match status" value="1"/>
</dbReference>
<evidence type="ECO:0000256" key="1">
    <source>
        <dbReference type="ARBA" id="ARBA00022723"/>
    </source>
</evidence>
<dbReference type="RefSeq" id="WP_095019916.1">
    <property type="nucleotide sequence ID" value="NZ_CAACYJ010000035.1"/>
</dbReference>
<dbReference type="PANTHER" id="PTHR35848">
    <property type="entry name" value="OXALATE-BINDING PROTEIN"/>
    <property type="match status" value="1"/>
</dbReference>
<dbReference type="Proteomes" id="UP000330809">
    <property type="component" value="Unassembled WGS sequence"/>
</dbReference>
<proteinExistence type="predicted"/>
<dbReference type="CDD" id="cd02224">
    <property type="entry name" value="cupin_SPO2919-like"/>
    <property type="match status" value="1"/>
</dbReference>
<dbReference type="InterPro" id="IPR014710">
    <property type="entry name" value="RmlC-like_jellyroll"/>
</dbReference>
<organism evidence="3 4">
    <name type="scientific">Pseudomonas fragi</name>
    <dbReference type="NCBI Taxonomy" id="296"/>
    <lineage>
        <taxon>Bacteria</taxon>
        <taxon>Pseudomonadati</taxon>
        <taxon>Pseudomonadota</taxon>
        <taxon>Gammaproteobacteria</taxon>
        <taxon>Pseudomonadales</taxon>
        <taxon>Pseudomonadaceae</taxon>
        <taxon>Pseudomonas</taxon>
    </lineage>
</organism>
<protein>
    <submittedName>
        <fullName evidence="3">Uncharacterized conserved protein, contains double-stranded beta-helix domain</fullName>
    </submittedName>
</protein>
<evidence type="ECO:0000313" key="3">
    <source>
        <dbReference type="EMBL" id="VFB20476.1"/>
    </source>
</evidence>
<name>A0A449IM02_PSEFR</name>
<accession>A0A449IM02</accession>
<feature type="domain" description="Cupin type-2" evidence="2">
    <location>
        <begin position="53"/>
        <end position="123"/>
    </location>
</feature>